<dbReference type="RefSeq" id="WP_191718846.1">
    <property type="nucleotide sequence ID" value="NZ_JACSQP010000004.1"/>
</dbReference>
<evidence type="ECO:0000313" key="2">
    <source>
        <dbReference type="EMBL" id="MBD7957675.1"/>
    </source>
</evidence>
<gene>
    <name evidence="2" type="ORF">H9651_08485</name>
</gene>
<comment type="caution">
    <text evidence="2">The sequence shown here is derived from an EMBL/GenBank/DDBJ whole genome shotgun (WGS) entry which is preliminary data.</text>
</comment>
<dbReference type="InterPro" id="IPR003615">
    <property type="entry name" value="HNH_nuc"/>
</dbReference>
<evidence type="ECO:0000313" key="3">
    <source>
        <dbReference type="Proteomes" id="UP000648352"/>
    </source>
</evidence>
<dbReference type="InterPro" id="IPR003870">
    <property type="entry name" value="DUF222"/>
</dbReference>
<proteinExistence type="predicted"/>
<sequence length="464" mass="49877">MNSSPITVSVAAPSRGAGSIATASHGAVITGVEHTRRAIAALQAQELQWLARAEALAAAETARIPSSESREREMPRRGMAAEVAAVLRRSDRGMQQRMRDAAVLVDGFPATVRALEHGRIDVAHVRVIHDAGARITDPDARCRFEQAALVVAERETPGRARPIILMLAQKLDPVPLEERHAEATAGRRVWVQDLDDGMAELAAVLPAPLAYAIRDRLSAHAREIVAAARAARAAAAGSALDTDTDTTDALDVVEIVATDCRTTDQVRADVLTDLLLTGHATAPVSSGSIPEGRAITAHVQITIPADTLTGHSTEPAELVGYGPIDPDTARRLAATADIWERLFTSPATGAVVHVDTYRPSVQMRRFLDARDEHCRFPGCRRPARHCDDDHTVDAAFGGPTHVTNLANLCPGRHHPVKHGTAWSVEQKPDGILQWTSPTGRVYLDIPRRVLEFMALTTAAEPAPF</sequence>
<accession>A0ABR8S2J3</accession>
<dbReference type="CDD" id="cd00085">
    <property type="entry name" value="HNHc"/>
    <property type="match status" value="1"/>
</dbReference>
<dbReference type="EMBL" id="JACSQP010000004">
    <property type="protein sequence ID" value="MBD7957675.1"/>
    <property type="molecule type" value="Genomic_DNA"/>
</dbReference>
<dbReference type="Proteomes" id="UP000648352">
    <property type="component" value="Unassembled WGS sequence"/>
</dbReference>
<dbReference type="Pfam" id="PF02720">
    <property type="entry name" value="DUF222"/>
    <property type="match status" value="1"/>
</dbReference>
<evidence type="ECO:0000259" key="1">
    <source>
        <dbReference type="Pfam" id="PF02720"/>
    </source>
</evidence>
<name>A0ABR8S2J3_9MICO</name>
<feature type="domain" description="DUF222" evidence="1">
    <location>
        <begin position="51"/>
        <end position="371"/>
    </location>
</feature>
<organism evidence="2 3">
    <name type="scientific">Microbacterium pullorum</name>
    <dbReference type="NCBI Taxonomy" id="2762236"/>
    <lineage>
        <taxon>Bacteria</taxon>
        <taxon>Bacillati</taxon>
        <taxon>Actinomycetota</taxon>
        <taxon>Actinomycetes</taxon>
        <taxon>Micrococcales</taxon>
        <taxon>Microbacteriaceae</taxon>
        <taxon>Microbacterium</taxon>
    </lineage>
</organism>
<protein>
    <submittedName>
        <fullName evidence="2">DUF222 domain-containing protein</fullName>
    </submittedName>
</protein>
<keyword evidence="3" id="KW-1185">Reference proteome</keyword>
<reference evidence="2 3" key="1">
    <citation type="submission" date="2020-08" db="EMBL/GenBank/DDBJ databases">
        <title>A Genomic Blueprint of the Chicken Gut Microbiome.</title>
        <authorList>
            <person name="Gilroy R."/>
            <person name="Ravi A."/>
            <person name="Getino M."/>
            <person name="Pursley I."/>
            <person name="Horton D.L."/>
            <person name="Alikhan N.-F."/>
            <person name="Baker D."/>
            <person name="Gharbi K."/>
            <person name="Hall N."/>
            <person name="Watson M."/>
            <person name="Adriaenssens E.M."/>
            <person name="Foster-Nyarko E."/>
            <person name="Jarju S."/>
            <person name="Secka A."/>
            <person name="Antonio M."/>
            <person name="Oren A."/>
            <person name="Chaudhuri R."/>
            <person name="La Ragione R.M."/>
            <person name="Hildebrand F."/>
            <person name="Pallen M.J."/>
        </authorList>
    </citation>
    <scope>NUCLEOTIDE SEQUENCE [LARGE SCALE GENOMIC DNA]</scope>
    <source>
        <strain evidence="2 3">Sa4CUA7</strain>
    </source>
</reference>